<feature type="domain" description="Thioredoxin" evidence="13">
    <location>
        <begin position="431"/>
        <end position="613"/>
    </location>
</feature>
<dbReference type="PANTHER" id="PTHR30341">
    <property type="entry name" value="SODIUM ION/PROTON ANTIPORTER NHAA-RELATED"/>
    <property type="match status" value="1"/>
</dbReference>
<dbReference type="InterPro" id="IPR012336">
    <property type="entry name" value="Thioredoxin-like_fold"/>
</dbReference>
<evidence type="ECO:0000256" key="2">
    <source>
        <dbReference type="ARBA" id="ARBA00007006"/>
    </source>
</evidence>
<proteinExistence type="inferred from homology"/>
<dbReference type="InterPro" id="IPR036249">
    <property type="entry name" value="Thioredoxin-like_sf"/>
</dbReference>
<dbReference type="Gene3D" id="1.20.1530.10">
    <property type="entry name" value="Na+/H+ antiporter like domain"/>
    <property type="match status" value="1"/>
</dbReference>
<dbReference type="EMBL" id="POTW01000029">
    <property type="protein sequence ID" value="PZF83067.1"/>
    <property type="molecule type" value="Genomic_DNA"/>
</dbReference>
<reference evidence="14 15" key="1">
    <citation type="submission" date="2018-01" db="EMBL/GenBank/DDBJ databases">
        <title>Draft genome sequence of Jiangella sp. GTF31.</title>
        <authorList>
            <person name="Sahin N."/>
            <person name="Ay H."/>
            <person name="Saygin H."/>
        </authorList>
    </citation>
    <scope>NUCLEOTIDE SEQUENCE [LARGE SCALE GENOMIC DNA]</scope>
    <source>
        <strain evidence="14 15">GTF31</strain>
    </source>
</reference>
<evidence type="ECO:0000256" key="12">
    <source>
        <dbReference type="HAMAP-Rule" id="MF_01844"/>
    </source>
</evidence>
<evidence type="ECO:0000256" key="10">
    <source>
        <dbReference type="ARBA" id="ARBA00023136"/>
    </source>
</evidence>
<comment type="catalytic activity">
    <reaction evidence="12">
        <text>Na(+)(in) + 2 H(+)(out) = Na(+)(out) + 2 H(+)(in)</text>
        <dbReference type="Rhea" id="RHEA:29251"/>
        <dbReference type="ChEBI" id="CHEBI:15378"/>
        <dbReference type="ChEBI" id="CHEBI:29101"/>
    </reaction>
</comment>
<dbReference type="PROSITE" id="PS51352">
    <property type="entry name" value="THIOREDOXIN_2"/>
    <property type="match status" value="1"/>
</dbReference>
<keyword evidence="6 12" id="KW-0812">Transmembrane</keyword>
<feature type="transmembrane region" description="Helical" evidence="12">
    <location>
        <begin position="191"/>
        <end position="207"/>
    </location>
</feature>
<dbReference type="InterPro" id="IPR013766">
    <property type="entry name" value="Thioredoxin_domain"/>
</dbReference>
<keyword evidence="11 12" id="KW-0739">Sodium transport</keyword>
<evidence type="ECO:0000313" key="15">
    <source>
        <dbReference type="Proteomes" id="UP000248764"/>
    </source>
</evidence>
<dbReference type="NCBIfam" id="TIGR00773">
    <property type="entry name" value="NhaA"/>
    <property type="match status" value="1"/>
</dbReference>
<feature type="transmembrane region" description="Helical" evidence="12">
    <location>
        <begin position="331"/>
        <end position="353"/>
    </location>
</feature>
<dbReference type="InterPro" id="IPR004670">
    <property type="entry name" value="NhaA"/>
</dbReference>
<dbReference type="Proteomes" id="UP000248764">
    <property type="component" value="Unassembled WGS sequence"/>
</dbReference>
<evidence type="ECO:0000256" key="4">
    <source>
        <dbReference type="ARBA" id="ARBA00022449"/>
    </source>
</evidence>
<dbReference type="PANTHER" id="PTHR30341:SF0">
    <property type="entry name" value="NA(+)_H(+) ANTIPORTER NHAA"/>
    <property type="match status" value="1"/>
</dbReference>
<keyword evidence="7 12" id="KW-1133">Transmembrane helix</keyword>
<evidence type="ECO:0000256" key="6">
    <source>
        <dbReference type="ARBA" id="ARBA00022692"/>
    </source>
</evidence>
<comment type="subcellular location">
    <subcellularLocation>
        <location evidence="1">Cell inner membrane</location>
        <topology evidence="1">Multi-pass membrane protein</topology>
    </subcellularLocation>
    <subcellularLocation>
        <location evidence="12">Cell membrane</location>
        <topology evidence="12">Multi-pass membrane protein</topology>
    </subcellularLocation>
</comment>
<feature type="transmembrane region" description="Helical" evidence="12">
    <location>
        <begin position="70"/>
        <end position="88"/>
    </location>
</feature>
<dbReference type="RefSeq" id="WP_111255309.1">
    <property type="nucleotide sequence ID" value="NZ_POTW01000029.1"/>
</dbReference>
<organism evidence="14 15">
    <name type="scientific">Jiangella anatolica</name>
    <dbReference type="NCBI Taxonomy" id="2670374"/>
    <lineage>
        <taxon>Bacteria</taxon>
        <taxon>Bacillati</taxon>
        <taxon>Actinomycetota</taxon>
        <taxon>Actinomycetes</taxon>
        <taxon>Jiangellales</taxon>
        <taxon>Jiangellaceae</taxon>
        <taxon>Jiangella</taxon>
    </lineage>
</organism>
<feature type="transmembrane region" description="Helical" evidence="12">
    <location>
        <begin position="219"/>
        <end position="247"/>
    </location>
</feature>
<feature type="transmembrane region" description="Helical" evidence="12">
    <location>
        <begin position="165"/>
        <end position="185"/>
    </location>
</feature>
<keyword evidence="9 12" id="KW-0406">Ion transport</keyword>
<keyword evidence="10 12" id="KW-0472">Membrane</keyword>
<evidence type="ECO:0000256" key="1">
    <source>
        <dbReference type="ARBA" id="ARBA00004429"/>
    </source>
</evidence>
<keyword evidence="15" id="KW-1185">Reference proteome</keyword>
<comment type="similarity">
    <text evidence="12">Belongs to the NhaA Na(+)/H(+) (TC 2.A.33) antiporter family.</text>
</comment>
<feature type="transmembrane region" description="Helical" evidence="12">
    <location>
        <begin position="132"/>
        <end position="153"/>
    </location>
</feature>
<accession>A0A2W2C4W2</accession>
<dbReference type="GO" id="GO:0006885">
    <property type="term" value="P:regulation of pH"/>
    <property type="evidence" value="ECO:0007669"/>
    <property type="project" value="UniProtKB-UniRule"/>
</dbReference>
<dbReference type="GO" id="GO:0015385">
    <property type="term" value="F:sodium:proton antiporter activity"/>
    <property type="evidence" value="ECO:0007669"/>
    <property type="project" value="UniProtKB-UniRule"/>
</dbReference>
<keyword evidence="8 12" id="KW-0915">Sodium</keyword>
<dbReference type="InterPro" id="IPR023171">
    <property type="entry name" value="Na/H_antiporter_dom_sf"/>
</dbReference>
<keyword evidence="3 12" id="KW-0813">Transport</keyword>
<evidence type="ECO:0000256" key="5">
    <source>
        <dbReference type="ARBA" id="ARBA00022475"/>
    </source>
</evidence>
<protein>
    <recommendedName>
        <fullName evidence="12">Na(+)/H(+) antiporter NhaA</fullName>
    </recommendedName>
    <alternativeName>
        <fullName evidence="12">Sodium/proton antiporter NhaA</fullName>
    </alternativeName>
</protein>
<dbReference type="AlphaFoldDB" id="A0A2W2C4W2"/>
<keyword evidence="5 12" id="KW-1003">Cell membrane</keyword>
<feature type="transmembrane region" description="Helical" evidence="12">
    <location>
        <begin position="300"/>
        <end position="319"/>
    </location>
</feature>
<feature type="transmembrane region" description="Helical" evidence="12">
    <location>
        <begin position="109"/>
        <end position="126"/>
    </location>
</feature>
<evidence type="ECO:0000259" key="13">
    <source>
        <dbReference type="PROSITE" id="PS51352"/>
    </source>
</evidence>
<dbReference type="Pfam" id="PF06965">
    <property type="entry name" value="Na_H_antiport_1"/>
    <property type="match status" value="1"/>
</dbReference>
<evidence type="ECO:0000256" key="8">
    <source>
        <dbReference type="ARBA" id="ARBA00023053"/>
    </source>
</evidence>
<evidence type="ECO:0000256" key="7">
    <source>
        <dbReference type="ARBA" id="ARBA00022989"/>
    </source>
</evidence>
<dbReference type="HAMAP" id="MF_01844">
    <property type="entry name" value="NhaA"/>
    <property type="match status" value="1"/>
</dbReference>
<feature type="transmembrane region" description="Helical" evidence="12">
    <location>
        <begin position="20"/>
        <end position="41"/>
    </location>
</feature>
<dbReference type="SUPFAM" id="SSF52833">
    <property type="entry name" value="Thioredoxin-like"/>
    <property type="match status" value="1"/>
</dbReference>
<evidence type="ECO:0000256" key="3">
    <source>
        <dbReference type="ARBA" id="ARBA00022448"/>
    </source>
</evidence>
<comment type="caution">
    <text evidence="14">The sequence shown here is derived from an EMBL/GenBank/DDBJ whole genome shotgun (WGS) entry which is preliminary data.</text>
</comment>
<keyword evidence="4 12" id="KW-0050">Antiport</keyword>
<comment type="similarity">
    <text evidence="2">In the N-terminal section; belongs to the NhaA Na(+)/H(+) (TC 2.A.33) antiporter family.</text>
</comment>
<gene>
    <name evidence="12 14" type="primary">nhaA</name>
    <name evidence="14" type="ORF">C1I92_14200</name>
</gene>
<dbReference type="GO" id="GO:0005886">
    <property type="term" value="C:plasma membrane"/>
    <property type="evidence" value="ECO:0007669"/>
    <property type="project" value="UniProtKB-SubCell"/>
</dbReference>
<feature type="transmembrane region" description="Helical" evidence="12">
    <location>
        <begin position="400"/>
        <end position="420"/>
    </location>
</feature>
<sequence length="624" mass="66952">MAGGQTPRSRRLASPIREFIATQSSGAIVLLAATVAALIWANSPWPDSYEEFWHTELAIRLGDAELSLDIRHWVNDGLMAFFFFVVGLEIRREFDMGELRERRRVATPVLAALGGMAVPALLYLAVNAGDSAVHGWAIAMGTDTAFALGVLALVGERASPRTRTFVLTLVIVDDVVALTIIAVAYSGDVSISALGVAVALFGVVIVLKHSGVRHGVPYFIVGAGVWLATLISGVHATLAGIAFGLLASAFPPSREDLERVGAVWRLFREQPVPEYARTASRSLATAVSPNERLQHLFHPWANYLIVPVFALANAGMAINGEVLREAATSPITLGIVLGLVVGKPVGIIGVTWLASRFGFPLTVPWPQLIGAGTIGGVGFTVSLLIAGIAFDGAELDDARLGILAASLLATLLSLLVFRTIGRLPQRARSAGQDRLAAPIVDLADPVDPEVDHIRGPVDGAVTLIEYGDFECPYCGRAEPALRELTEAFGDELTFVFRHLPLTDVHEHAQLAAEAAEAAGKQGRFWELHDLLLTHQDALTYPDLLGYAEELGLDVDRFARDVSSRHFALRVTRDVESADQSGVAGTPTFFVNGQRHHGPYDLESLRAVIARELGVTRSQRVDPGP</sequence>
<evidence type="ECO:0000256" key="11">
    <source>
        <dbReference type="ARBA" id="ARBA00023201"/>
    </source>
</evidence>
<dbReference type="Gene3D" id="3.40.30.10">
    <property type="entry name" value="Glutaredoxin"/>
    <property type="match status" value="1"/>
</dbReference>
<evidence type="ECO:0000256" key="9">
    <source>
        <dbReference type="ARBA" id="ARBA00023065"/>
    </source>
</evidence>
<name>A0A2W2C4W2_9ACTN</name>
<dbReference type="Pfam" id="PF13462">
    <property type="entry name" value="Thioredoxin_4"/>
    <property type="match status" value="1"/>
</dbReference>
<evidence type="ECO:0000313" key="14">
    <source>
        <dbReference type="EMBL" id="PZF83067.1"/>
    </source>
</evidence>
<comment type="function">
    <text evidence="12">Na(+)/H(+) antiporter that extrudes sodium in exchange for external protons.</text>
</comment>
<feature type="transmembrane region" description="Helical" evidence="12">
    <location>
        <begin position="365"/>
        <end position="388"/>
    </location>
</feature>